<accession>A0A1M6J7Y4</accession>
<dbReference type="EMBL" id="FQZH01000003">
    <property type="protein sequence ID" value="SHJ42819.1"/>
    <property type="molecule type" value="Genomic_DNA"/>
</dbReference>
<reference evidence="1 2" key="1">
    <citation type="submission" date="2016-11" db="EMBL/GenBank/DDBJ databases">
        <authorList>
            <person name="Jaros S."/>
            <person name="Januszkiewicz K."/>
            <person name="Wedrychowicz H."/>
        </authorList>
    </citation>
    <scope>NUCLEOTIDE SEQUENCE [LARGE SCALE GENOMIC DNA]</scope>
    <source>
        <strain evidence="1 2">DSM 22807</strain>
    </source>
</reference>
<proteinExistence type="predicted"/>
<gene>
    <name evidence="1" type="ORF">SAMN05444337_1997</name>
</gene>
<keyword evidence="2" id="KW-1185">Reference proteome</keyword>
<protein>
    <submittedName>
        <fullName evidence="1">Uncharacterized protein</fullName>
    </submittedName>
</protein>
<dbReference type="RefSeq" id="WP_072784547.1">
    <property type="nucleotide sequence ID" value="NZ_CP045292.1"/>
</dbReference>
<evidence type="ECO:0000313" key="1">
    <source>
        <dbReference type="EMBL" id="SHJ42819.1"/>
    </source>
</evidence>
<dbReference type="Proteomes" id="UP000184232">
    <property type="component" value="Unassembled WGS sequence"/>
</dbReference>
<evidence type="ECO:0000313" key="2">
    <source>
        <dbReference type="Proteomes" id="UP000184232"/>
    </source>
</evidence>
<dbReference type="OrthoDB" id="661524at2"/>
<sequence length="102" mass="11045">MAITPNSGAEISLEEAQKLIQNFQAKFPGEIKASFYGIETLNLILNQEGIIGVRIYYGYDSVAKKIAVVLVGVDSTGKDMTAILVDKGEDCPNNCDITSPLY</sequence>
<name>A0A1M6J7Y4_9FLAO</name>
<dbReference type="STRING" id="683124.SAMN05444337_1997"/>
<dbReference type="AlphaFoldDB" id="A0A1M6J7Y4"/>
<organism evidence="1 2">
    <name type="scientific">Flavobacterium haoranii</name>
    <dbReference type="NCBI Taxonomy" id="683124"/>
    <lineage>
        <taxon>Bacteria</taxon>
        <taxon>Pseudomonadati</taxon>
        <taxon>Bacteroidota</taxon>
        <taxon>Flavobacteriia</taxon>
        <taxon>Flavobacteriales</taxon>
        <taxon>Flavobacteriaceae</taxon>
        <taxon>Flavobacterium</taxon>
    </lineage>
</organism>